<gene>
    <name evidence="1" type="ORF">SOCE26_083990</name>
</gene>
<reference evidence="1 2" key="1">
    <citation type="submission" date="2015-09" db="EMBL/GenBank/DDBJ databases">
        <title>Sorangium comparison.</title>
        <authorList>
            <person name="Zaburannyi N."/>
            <person name="Bunk B."/>
            <person name="Overmann J."/>
            <person name="Mueller R."/>
        </authorList>
    </citation>
    <scope>NUCLEOTIDE SEQUENCE [LARGE SCALE GENOMIC DNA]</scope>
    <source>
        <strain evidence="1 2">So ce26</strain>
    </source>
</reference>
<organism evidence="1 2">
    <name type="scientific">Sorangium cellulosum</name>
    <name type="common">Polyangium cellulosum</name>
    <dbReference type="NCBI Taxonomy" id="56"/>
    <lineage>
        <taxon>Bacteria</taxon>
        <taxon>Pseudomonadati</taxon>
        <taxon>Myxococcota</taxon>
        <taxon>Polyangia</taxon>
        <taxon>Polyangiales</taxon>
        <taxon>Polyangiaceae</taxon>
        <taxon>Sorangium</taxon>
    </lineage>
</organism>
<evidence type="ECO:0000313" key="1">
    <source>
        <dbReference type="EMBL" id="AUX46890.1"/>
    </source>
</evidence>
<proteinExistence type="predicted"/>
<dbReference type="EMBL" id="CP012673">
    <property type="protein sequence ID" value="AUX46890.1"/>
    <property type="molecule type" value="Genomic_DNA"/>
</dbReference>
<dbReference type="AlphaFoldDB" id="A0A2L0F5P9"/>
<evidence type="ECO:0000313" key="2">
    <source>
        <dbReference type="Proteomes" id="UP000238348"/>
    </source>
</evidence>
<protein>
    <submittedName>
        <fullName evidence="1">Uncharacterized protein</fullName>
    </submittedName>
</protein>
<dbReference type="Proteomes" id="UP000238348">
    <property type="component" value="Chromosome"/>
</dbReference>
<sequence length="55" mass="6157">MCAGALLLMRGRREAWPLLGLLALLLFDSVLPKNFFSIVERDGACVILVRRLLSE</sequence>
<accession>A0A2L0F5P9</accession>
<name>A0A2L0F5P9_SORCE</name>